<keyword evidence="2" id="KW-1133">Transmembrane helix</keyword>
<feature type="transmembrane region" description="Helical" evidence="2">
    <location>
        <begin position="308"/>
        <end position="327"/>
    </location>
</feature>
<evidence type="ECO:0000256" key="2">
    <source>
        <dbReference type="SAM" id="Phobius"/>
    </source>
</evidence>
<feature type="transmembrane region" description="Helical" evidence="2">
    <location>
        <begin position="263"/>
        <end position="287"/>
    </location>
</feature>
<keyword evidence="2" id="KW-0472">Membrane</keyword>
<name>A0A0S2ICT0_9CHLO</name>
<sequence>MISILSLVTSVKDYVEVVHQLVEAESNSTINHYDDLGPLITYILLSIKNCCYNIINLNWLKNIWNLSIIIPDISSSMISEISILDGFFHNIFNFVEMSPSYGEKDILISSFEKFSIGLINSLFLWLPTSTAHIITLRRFLMQSLEAGYIAGLGTLTGSILWIGCIIFGCRFFVIPWLSLDIFRYILGFVLLVKYIWDSYNERRRVLKDVSKQKIFLLNFLLALTEQTNIYPFLTNVSIGPESSIIESFPATNYGEFLSIHGCYIFGLVLGGLSLLHLTCWFIESYAFNIYIWIIASFQVRTSFYYKRLNLTFLYLTMIFAISSIPYYSLDYTLTSPVGLVSNDRIVDQISFIETSFLNGKASDRNTRRNKGRHGRKERWKRGLRKYRTFDVTSFDEGIYDLFTIEDLNYGFDKFWLRRKMRNHKIRYKFFSGPWMRSFKKQLAKTGLESYYTPRQEFFQILFEQSYHPSFHEYKKIKNQKKLINEAKIKPLNKSFLKINKKEKLIKQDHTINKILLPKVLSISMVRKFIRKLDTRIKLSEIIEVNRSDNFTKHYFLKENLFPLKNNVYSKRWKEIFSKLEHESGQQSNSQLKGFLNSFYKNAFKKNNKKNPTNYPKHILIENQIRFMSQLGFLKKENSKENISKKDQEILRYRSMLITKESEKTSSLLNTFNSKVLLHPIKFYLQKQKAFERKLRYYTPTTFRQFSVGNNASYFRVMMQQHFYYYKPNIRWERTMKVGSFRISRRKIARRPKTIQMVERQIKTNNNLFNNKKTNQSQKSNGYEKNTAKQSLVRPLETKEIHIKELTKETRIKKPTHHYSVIGKRISRYRYQIYKDVLQHWYYSPFNRLLLKFDIDSFIKRQPKTHFLTKNEENLLHLRRFLLSEHYNTLRWYTYMEHYRSMKTKIGGTKSFASGPYYQQFKGTFKKIRHLFAITPIQSSREISYFKKDSPTSTHPRVNLIKRNAEVYQPPALLGKESGDLLRRRDGKTSLYNEINDKKNNDLSILKFDQFLFNERLNNTKNQLQNNLILHEELLNDLVNPDKLLSQELKKDLVTQTANLIAKYIEKLKPDTKEHIKNIIVKKDYNEFIKLLMKGYTIAKNFLIINNVVITSQQNSLLTHNNKFNLNALNQIHLKEFLKKKTSFKQDLWVNLLKRWKRKINNQSALRKYLQGRVENRQTIKEIKENNIKFNLLIFKTYLLEQKKTVKKLLTKGIKSFNKNYFQMNITTGLNKAVFEGISDIQNLDLKTNKKKEVKNTSFIKENLLNEVLIKEENTFENSLESLAKIVMKSENKEFLTKKDYKPFDFRRNSTNESIFRKISYFRKSFPAKHAEQKMKNYKQKVLSFFNLRNEEKPFKNYQKKQILLGRQKRLRKNFKKLNFNITRFTSYKKPPLMKAFTGNRLPIKNEWDIFIKTPAVSGKDFLLYMNKDQIKKISFSQREMPSKINRPIKPAFSHYYRVPLKPISPAVQPRNLILRKKRTFKKTYISKNNNSSKKNSGKKIQSFKDILKRNKLYTQIELGSIDKLNTSPVKSIYLEKLIKKMYSKFIKLNFKRKKNLQRRVRRLLYKGIIKKKTLKDSLRLELRILKRYGENLSYGNTQATFLEKIIENSSSFKREFLGKVDVFSKDGKKLFFLQIPKQRSLKKKRHRVWKKKYQFHPQKLYKYRKRRRCVLAKLRILTKEFKQIKSKSQFQIWWLTQFLSSLRATTDSVWLIEQRRQIDEILNQVQNSLGDDVAFSTYLKNNLSKNKLLKSFQLNNQNLLKIGNGDFKSLINSLKMPADFDNFANISSINNEKLVSNETLNPSVSLARRDEGALIKKDKDNVFFKDLIGQLSENLLLPEISQQEKPLIEIESKFMVNINSLPFYAGWDESLRKFIVTNRFLSRRDSGYTFLINKDLSTPLNRFDLLLTEAKSNYPLLKKENFNLLSQGFNQYQENHQASLEPGIQQFSSAPLKGMNAATTFYWQIPFTTYDPEQFYAYGMDGFSPINWRKFKFRHTILKTWLYQIQSSIIKKTQPILIKKKTSLKNSNSMNFGNNLNKNLVYKIKEKNYFDNNDHNSSYSINKTKFHLKNTQNKYRHLKKRYKRIKKYPRTPVWYPSGPLLNEVLPIHYISVFYKRSRLPRDRYLNQLEFNQPMIQRDLINENSKNINNLDFTLRKLVKTKREFHIKRDFDIMSESRPVRLRFLGYKTDSIRWRKFSMRNLYNQKNKYKSIEEIIKELIIAERLKNKQNRYDNLKLRNNRSRLRPLRRRVQRQTIRTSLRHVPKVGGVIWPGDYLKIFLVKAPKLDIEFSLENTKDVKKFKLNKNLNNISNENKNILPPRKIQRKKKQDIMTWQSQRKKFNYEKHNIKVMKKKLKKSYHFKKTKQKIKELNLIL</sequence>
<feature type="transmembrane region" description="Helical" evidence="2">
    <location>
        <begin position="215"/>
        <end position="233"/>
    </location>
</feature>
<feature type="compositionally biased region" description="Low complexity" evidence="1">
    <location>
        <begin position="764"/>
        <end position="780"/>
    </location>
</feature>
<keyword evidence="3" id="KW-0934">Plastid</keyword>
<dbReference type="EMBL" id="KT624791">
    <property type="protein sequence ID" value="ALO21005.1"/>
    <property type="molecule type" value="Genomic_DNA"/>
</dbReference>
<feature type="transmembrane region" description="Helical" evidence="2">
    <location>
        <begin position="114"/>
        <end position="134"/>
    </location>
</feature>
<evidence type="ECO:0000256" key="1">
    <source>
        <dbReference type="SAM" id="MobiDB-lite"/>
    </source>
</evidence>
<organism evidence="3">
    <name type="scientific">Microglena monadina</name>
    <dbReference type="NCBI Taxonomy" id="47904"/>
    <lineage>
        <taxon>Eukaryota</taxon>
        <taxon>Viridiplantae</taxon>
        <taxon>Chlorophyta</taxon>
        <taxon>core chlorophytes</taxon>
        <taxon>Chlorophyceae</taxon>
        <taxon>CS clade</taxon>
        <taxon>Chlamydomonadales</taxon>
        <taxon>Chlamydomonadaceae</taxon>
        <taxon>Microglena</taxon>
    </lineage>
</organism>
<proteinExistence type="predicted"/>
<keyword evidence="2" id="KW-0812">Transmembrane</keyword>
<feature type="region of interest" description="Disordered" evidence="1">
    <location>
        <begin position="764"/>
        <end position="788"/>
    </location>
</feature>
<keyword evidence="3" id="KW-0150">Chloroplast</keyword>
<protein>
    <submittedName>
        <fullName evidence="3">Hypothetical chloroplast RF1</fullName>
    </submittedName>
</protein>
<evidence type="ECO:0000313" key="3">
    <source>
        <dbReference type="EMBL" id="ALO21005.1"/>
    </source>
</evidence>
<gene>
    <name evidence="3" type="primary">ycf1</name>
</gene>
<reference evidence="3" key="1">
    <citation type="journal article" date="2015" name="BMC Evol. Biol.">
        <title>Chloroplast phylogenomic analysis of chlorophyte green algae identifies a novel lineage sister to the Sphaeropleales (Chlorophyceae).</title>
        <authorList>
            <person name="Lemieux C."/>
            <person name="Vincent A.T."/>
            <person name="Labarre A."/>
            <person name="Otis C."/>
            <person name="Turmel M."/>
        </authorList>
    </citation>
    <scope>NUCLEOTIDE SEQUENCE</scope>
</reference>
<feature type="transmembrane region" description="Helical" evidence="2">
    <location>
        <begin position="146"/>
        <end position="168"/>
    </location>
</feature>
<geneLocation type="chloroplast" evidence="3"/>
<feature type="transmembrane region" description="Helical" evidence="2">
    <location>
        <begin position="174"/>
        <end position="195"/>
    </location>
</feature>
<accession>A0A0S2ICT0</accession>